<accession>A0ABQ6FEA7</accession>
<sequence>MDFTHTLQGFAEVVAINGDACKSIYGVTLKATERIYSLNTDFARALIEGYAVGDTRSDYQEQLRTQLRQFERVSEYLRDVSEVFVATQAEVFSLGSANAEEVTRRLAAEVEKQCLSSTSGGQTAFSDALHSALNAASSTYEKLIGTSREITEASLGVVEKARPGTVKKAA</sequence>
<evidence type="ECO:0000313" key="1">
    <source>
        <dbReference type="EMBL" id="GLT23943.1"/>
    </source>
</evidence>
<reference evidence="2" key="1">
    <citation type="journal article" date="2019" name="Int. J. Syst. Evol. Microbiol.">
        <title>The Global Catalogue of Microorganisms (GCM) 10K type strain sequencing project: providing services to taxonomists for standard genome sequencing and annotation.</title>
        <authorList>
            <consortium name="The Broad Institute Genomics Platform"/>
            <consortium name="The Broad Institute Genome Sequencing Center for Infectious Disease"/>
            <person name="Wu L."/>
            <person name="Ma J."/>
        </authorList>
    </citation>
    <scope>NUCLEOTIDE SEQUENCE [LARGE SCALE GENOMIC DNA]</scope>
    <source>
        <strain evidence="2">NBRC 102407</strain>
    </source>
</reference>
<organism evidence="1 2">
    <name type="scientific">Zoogloea oryzae</name>
    <dbReference type="NCBI Taxonomy" id="310767"/>
    <lineage>
        <taxon>Bacteria</taxon>
        <taxon>Pseudomonadati</taxon>
        <taxon>Pseudomonadota</taxon>
        <taxon>Betaproteobacteria</taxon>
        <taxon>Rhodocyclales</taxon>
        <taxon>Zoogloeaceae</taxon>
        <taxon>Zoogloea</taxon>
    </lineage>
</organism>
<dbReference type="Proteomes" id="UP001157167">
    <property type="component" value="Unassembled WGS sequence"/>
</dbReference>
<dbReference type="RefSeq" id="WP_284189107.1">
    <property type="nucleotide sequence ID" value="NZ_BSPX01000066.1"/>
</dbReference>
<evidence type="ECO:0000313" key="2">
    <source>
        <dbReference type="Proteomes" id="UP001157167"/>
    </source>
</evidence>
<keyword evidence="2" id="KW-1185">Reference proteome</keyword>
<name>A0ABQ6FEA7_9RHOO</name>
<dbReference type="EMBL" id="BSPX01000066">
    <property type="protein sequence ID" value="GLT23943.1"/>
    <property type="molecule type" value="Genomic_DNA"/>
</dbReference>
<evidence type="ECO:0008006" key="3">
    <source>
        <dbReference type="Google" id="ProtNLM"/>
    </source>
</evidence>
<comment type="caution">
    <text evidence="1">The sequence shown here is derived from an EMBL/GenBank/DDBJ whole genome shotgun (WGS) entry which is preliminary data.</text>
</comment>
<proteinExistence type="predicted"/>
<gene>
    <name evidence="1" type="ORF">GCM10007933_34140</name>
</gene>
<protein>
    <recommendedName>
        <fullName evidence="3">Phasin family protein</fullName>
    </recommendedName>
</protein>